<protein>
    <submittedName>
        <fullName evidence="1">Uncharacterized protein</fullName>
    </submittedName>
</protein>
<sequence>MTYANLMNNYFNPNSVYTEDDFRRHFRMRSHVFEHLLHDVHQVNPNFQQKLDRAGRPGFSPYQKVTVAL</sequence>
<dbReference type="PANTHER" id="PTHR47150">
    <property type="entry name" value="OS12G0169200 PROTEIN"/>
    <property type="match status" value="1"/>
</dbReference>
<dbReference type="PANTHER" id="PTHR47150:SF6">
    <property type="entry name" value="OS01G0872900 PROTEIN"/>
    <property type="match status" value="1"/>
</dbReference>
<reference evidence="1 2" key="1">
    <citation type="submission" date="2018-10" db="EMBL/GenBank/DDBJ databases">
        <title>A high-quality apple genome assembly.</title>
        <authorList>
            <person name="Hu J."/>
        </authorList>
    </citation>
    <scope>NUCLEOTIDE SEQUENCE [LARGE SCALE GENOMIC DNA]</scope>
    <source>
        <strain evidence="2">cv. HFTH1</strain>
        <tissue evidence="1">Young leaf</tissue>
    </source>
</reference>
<dbReference type="STRING" id="3750.A0A498IJP8"/>
<gene>
    <name evidence="1" type="ORF">DVH24_034904</name>
</gene>
<evidence type="ECO:0000313" key="2">
    <source>
        <dbReference type="Proteomes" id="UP000290289"/>
    </source>
</evidence>
<proteinExistence type="predicted"/>
<keyword evidence="2" id="KW-1185">Reference proteome</keyword>
<comment type="caution">
    <text evidence="1">The sequence shown here is derived from an EMBL/GenBank/DDBJ whole genome shotgun (WGS) entry which is preliminary data.</text>
</comment>
<dbReference type="AlphaFoldDB" id="A0A498IJP8"/>
<evidence type="ECO:0000313" key="1">
    <source>
        <dbReference type="EMBL" id="RXH81483.1"/>
    </source>
</evidence>
<accession>A0A498IJP8</accession>
<dbReference type="EMBL" id="RDQH01000338">
    <property type="protein sequence ID" value="RXH81483.1"/>
    <property type="molecule type" value="Genomic_DNA"/>
</dbReference>
<dbReference type="Proteomes" id="UP000290289">
    <property type="component" value="Chromosome 12"/>
</dbReference>
<organism evidence="1 2">
    <name type="scientific">Malus domestica</name>
    <name type="common">Apple</name>
    <name type="synonym">Pyrus malus</name>
    <dbReference type="NCBI Taxonomy" id="3750"/>
    <lineage>
        <taxon>Eukaryota</taxon>
        <taxon>Viridiplantae</taxon>
        <taxon>Streptophyta</taxon>
        <taxon>Embryophyta</taxon>
        <taxon>Tracheophyta</taxon>
        <taxon>Spermatophyta</taxon>
        <taxon>Magnoliopsida</taxon>
        <taxon>eudicotyledons</taxon>
        <taxon>Gunneridae</taxon>
        <taxon>Pentapetalae</taxon>
        <taxon>rosids</taxon>
        <taxon>fabids</taxon>
        <taxon>Rosales</taxon>
        <taxon>Rosaceae</taxon>
        <taxon>Amygdaloideae</taxon>
        <taxon>Maleae</taxon>
        <taxon>Malus</taxon>
    </lineage>
</organism>
<name>A0A498IJP8_MALDO</name>